<keyword evidence="7" id="KW-0812">Transmembrane</keyword>
<dbReference type="GO" id="GO:0045296">
    <property type="term" value="F:cadherin binding"/>
    <property type="evidence" value="ECO:0007669"/>
    <property type="project" value="TreeGrafter"/>
</dbReference>
<sequence length="751" mass="81599">MAFPVSMVQAVLLATLLFHYTSSLPVFDGSLEDVQALSRIESSFFTQDYSDSLVADERSSRRPGLQTRQLGDIEFTNRYAEYLKSKAKLTSICSFLRRMQNGKKSEKALRVEIECQKDGSIPTTIDLIVAIINVNDNPPVFAEAQYSLNVDELTSVGETVGKFEASDPDGDRLYYSLQPTTEGFRLGSELVPNIEVDKLLDYEKVKQVTLTLTARDTPTGQPPHTATTTVIINIVDIDNRPPWFQPCTETDLGTSKICLNSGYRGKVDLNQIEPGNLPLEPGPVYAIDGDTTLNAPIGYKIAGGNEAGIFQIGETTGHITMLKPAGIAGPITLTVLAFQVSNPDQFATTTVTFDVVLKTANPPEFLKSSYEGYISVDAGPGSLVMESKNSRRPLRVEATDLDFENGINPNIRFEILGTSDFRATQEGFVLMETELTPGILEFEMRVVDEKNGESNKGLLSVEVAPGLVTTTTFTTTNPSTTTPSTITTSPTATPTVTSAVTTQSTDRPVSDFTTDSLKPSNTKPSPGGDSVARGGFDSGDMAALGASLAILLVICLVAVILLALHIRKGNKDWKKVSEASMFRKTLEGSFGGQTGGIQYTNEGFQHDTDTVDTVSVDFKHNNEITPKQEPEVRVLTTEKPTSEKLSQLPVATSQDTESLAGSESLDGEKEVKPILTKERRNEDGYKSVWFKADIDPSANEEVVIIADSSEHDGEEDEDEEEGGDDVARPRSHSADSDQEETQDDGEFISNM</sequence>
<proteinExistence type="predicted"/>
<evidence type="ECO:0000256" key="2">
    <source>
        <dbReference type="ARBA" id="ARBA00022737"/>
    </source>
</evidence>
<dbReference type="CDD" id="cd11304">
    <property type="entry name" value="Cadherin_repeat"/>
    <property type="match status" value="2"/>
</dbReference>
<keyword evidence="3 5" id="KW-0106">Calcium</keyword>
<keyword evidence="4 7" id="KW-0472">Membrane</keyword>
<dbReference type="PANTHER" id="PTHR24027">
    <property type="entry name" value="CADHERIN-23"/>
    <property type="match status" value="1"/>
</dbReference>
<dbReference type="SMART" id="SM00112">
    <property type="entry name" value="CA"/>
    <property type="match status" value="2"/>
</dbReference>
<feature type="region of interest" description="Disordered" evidence="6">
    <location>
        <begin position="697"/>
        <end position="751"/>
    </location>
</feature>
<evidence type="ECO:0000259" key="9">
    <source>
        <dbReference type="PROSITE" id="PS50268"/>
    </source>
</evidence>
<keyword evidence="8" id="KW-0732">Signal</keyword>
<feature type="compositionally biased region" description="Polar residues" evidence="6">
    <location>
        <begin position="643"/>
        <end position="661"/>
    </location>
</feature>
<dbReference type="InterPro" id="IPR039808">
    <property type="entry name" value="Cadherin"/>
</dbReference>
<dbReference type="PROSITE" id="PS50268">
    <property type="entry name" value="CADHERIN_2"/>
    <property type="match status" value="2"/>
</dbReference>
<dbReference type="InterPro" id="IPR015919">
    <property type="entry name" value="Cadherin-like_sf"/>
</dbReference>
<dbReference type="SUPFAM" id="SSF49313">
    <property type="entry name" value="Cadherin-like"/>
    <property type="match status" value="3"/>
</dbReference>
<evidence type="ECO:0000256" key="5">
    <source>
        <dbReference type="PROSITE-ProRule" id="PRU00043"/>
    </source>
</evidence>
<feature type="domain" description="Cadherin" evidence="9">
    <location>
        <begin position="142"/>
        <end position="244"/>
    </location>
</feature>
<evidence type="ECO:0000313" key="11">
    <source>
        <dbReference type="RefSeq" id="XP_030630777.1"/>
    </source>
</evidence>
<dbReference type="GO" id="GO:0005912">
    <property type="term" value="C:adherens junction"/>
    <property type="evidence" value="ECO:0007669"/>
    <property type="project" value="TreeGrafter"/>
</dbReference>
<feature type="signal peptide" evidence="8">
    <location>
        <begin position="1"/>
        <end position="23"/>
    </location>
</feature>
<keyword evidence="2" id="KW-0677">Repeat</keyword>
<reference evidence="11" key="1">
    <citation type="submission" date="2025-08" db="UniProtKB">
        <authorList>
            <consortium name="RefSeq"/>
        </authorList>
    </citation>
    <scope>IDENTIFICATION</scope>
</reference>
<dbReference type="GeneID" id="115812437"/>
<evidence type="ECO:0000313" key="10">
    <source>
        <dbReference type="Proteomes" id="UP000504632"/>
    </source>
</evidence>
<dbReference type="GO" id="GO:0016342">
    <property type="term" value="C:catenin complex"/>
    <property type="evidence" value="ECO:0007669"/>
    <property type="project" value="TreeGrafter"/>
</dbReference>
<feature type="region of interest" description="Disordered" evidence="6">
    <location>
        <begin position="472"/>
        <end position="533"/>
    </location>
</feature>
<feature type="compositionally biased region" description="Acidic residues" evidence="6">
    <location>
        <begin position="712"/>
        <end position="724"/>
    </location>
</feature>
<dbReference type="InterPro" id="IPR002126">
    <property type="entry name" value="Cadherin-like_dom"/>
</dbReference>
<gene>
    <name evidence="11" type="primary">cdhr5b</name>
</gene>
<evidence type="ECO:0000256" key="1">
    <source>
        <dbReference type="ARBA" id="ARBA00004370"/>
    </source>
</evidence>
<evidence type="ECO:0000256" key="4">
    <source>
        <dbReference type="ARBA" id="ARBA00023136"/>
    </source>
</evidence>
<dbReference type="PRINTS" id="PR00205">
    <property type="entry name" value="CADHERIN"/>
</dbReference>
<feature type="compositionally biased region" description="Acidic residues" evidence="6">
    <location>
        <begin position="736"/>
        <end position="751"/>
    </location>
</feature>
<dbReference type="PANTHER" id="PTHR24027:SF414">
    <property type="entry name" value="CADHERIN-RELATED FAMILY MEMBER 5 ISOFORM X1"/>
    <property type="match status" value="1"/>
</dbReference>
<evidence type="ECO:0000256" key="7">
    <source>
        <dbReference type="SAM" id="Phobius"/>
    </source>
</evidence>
<keyword evidence="7" id="KW-1133">Transmembrane helix</keyword>
<dbReference type="OrthoDB" id="8958491at2759"/>
<keyword evidence="10" id="KW-1185">Reference proteome</keyword>
<protein>
    <submittedName>
        <fullName evidence="11">Cadherin-related family member 5</fullName>
    </submittedName>
</protein>
<dbReference type="GO" id="GO:0005509">
    <property type="term" value="F:calcium ion binding"/>
    <property type="evidence" value="ECO:0007669"/>
    <property type="project" value="UniProtKB-UniRule"/>
</dbReference>
<evidence type="ECO:0000256" key="6">
    <source>
        <dbReference type="SAM" id="MobiDB-lite"/>
    </source>
</evidence>
<dbReference type="CTD" id="101886483"/>
<feature type="domain" description="Cadherin" evidence="9">
    <location>
        <begin position="284"/>
        <end position="365"/>
    </location>
</feature>
<dbReference type="GO" id="GO:0007156">
    <property type="term" value="P:homophilic cell adhesion via plasma membrane adhesion molecules"/>
    <property type="evidence" value="ECO:0007669"/>
    <property type="project" value="InterPro"/>
</dbReference>
<dbReference type="GO" id="GO:0016477">
    <property type="term" value="P:cell migration"/>
    <property type="evidence" value="ECO:0007669"/>
    <property type="project" value="TreeGrafter"/>
</dbReference>
<feature type="chain" id="PRO_5026849529" evidence="8">
    <location>
        <begin position="24"/>
        <end position="751"/>
    </location>
</feature>
<dbReference type="Pfam" id="PF00028">
    <property type="entry name" value="Cadherin"/>
    <property type="match status" value="1"/>
</dbReference>
<dbReference type="GO" id="GO:0000902">
    <property type="term" value="P:cell morphogenesis"/>
    <property type="evidence" value="ECO:0007669"/>
    <property type="project" value="TreeGrafter"/>
</dbReference>
<feature type="compositionally biased region" description="Basic and acidic residues" evidence="6">
    <location>
        <begin position="725"/>
        <end position="735"/>
    </location>
</feature>
<accession>A0A6J2VFS8</accession>
<dbReference type="InParanoid" id="A0A6J2VFS8"/>
<dbReference type="AlphaFoldDB" id="A0A6J2VFS8"/>
<comment type="subcellular location">
    <subcellularLocation>
        <location evidence="1">Membrane</location>
    </subcellularLocation>
</comment>
<dbReference type="Proteomes" id="UP000504632">
    <property type="component" value="Chromosome 5"/>
</dbReference>
<dbReference type="GO" id="GO:0007043">
    <property type="term" value="P:cell-cell junction assembly"/>
    <property type="evidence" value="ECO:0007669"/>
    <property type="project" value="TreeGrafter"/>
</dbReference>
<dbReference type="GO" id="GO:0008013">
    <property type="term" value="F:beta-catenin binding"/>
    <property type="evidence" value="ECO:0007669"/>
    <property type="project" value="TreeGrafter"/>
</dbReference>
<dbReference type="RefSeq" id="XP_030630777.1">
    <property type="nucleotide sequence ID" value="XM_030774917.1"/>
</dbReference>
<evidence type="ECO:0000256" key="8">
    <source>
        <dbReference type="SAM" id="SignalP"/>
    </source>
</evidence>
<feature type="region of interest" description="Disordered" evidence="6">
    <location>
        <begin position="626"/>
        <end position="673"/>
    </location>
</feature>
<dbReference type="Gene3D" id="2.60.40.60">
    <property type="entry name" value="Cadherins"/>
    <property type="match status" value="3"/>
</dbReference>
<dbReference type="GO" id="GO:0034332">
    <property type="term" value="P:adherens junction organization"/>
    <property type="evidence" value="ECO:0007669"/>
    <property type="project" value="TreeGrafter"/>
</dbReference>
<dbReference type="GO" id="GO:0016339">
    <property type="term" value="P:calcium-dependent cell-cell adhesion via plasma membrane cell adhesion molecules"/>
    <property type="evidence" value="ECO:0007669"/>
    <property type="project" value="TreeGrafter"/>
</dbReference>
<name>A0A6J2VFS8_CHACN</name>
<feature type="transmembrane region" description="Helical" evidence="7">
    <location>
        <begin position="541"/>
        <end position="564"/>
    </location>
</feature>
<feature type="compositionally biased region" description="Low complexity" evidence="6">
    <location>
        <begin position="472"/>
        <end position="505"/>
    </location>
</feature>
<dbReference type="GO" id="GO:0044331">
    <property type="term" value="P:cell-cell adhesion mediated by cadherin"/>
    <property type="evidence" value="ECO:0007669"/>
    <property type="project" value="TreeGrafter"/>
</dbReference>
<organism evidence="10 11">
    <name type="scientific">Chanos chanos</name>
    <name type="common">Milkfish</name>
    <name type="synonym">Mugil chanos</name>
    <dbReference type="NCBI Taxonomy" id="29144"/>
    <lineage>
        <taxon>Eukaryota</taxon>
        <taxon>Metazoa</taxon>
        <taxon>Chordata</taxon>
        <taxon>Craniata</taxon>
        <taxon>Vertebrata</taxon>
        <taxon>Euteleostomi</taxon>
        <taxon>Actinopterygii</taxon>
        <taxon>Neopterygii</taxon>
        <taxon>Teleostei</taxon>
        <taxon>Ostariophysi</taxon>
        <taxon>Gonorynchiformes</taxon>
        <taxon>Chanidae</taxon>
        <taxon>Chanos</taxon>
    </lineage>
</organism>
<feature type="compositionally biased region" description="Polar residues" evidence="6">
    <location>
        <begin position="511"/>
        <end position="524"/>
    </location>
</feature>
<evidence type="ECO:0000256" key="3">
    <source>
        <dbReference type="ARBA" id="ARBA00022837"/>
    </source>
</evidence>